<dbReference type="Proteomes" id="UP000680750">
    <property type="component" value="Chromosome"/>
</dbReference>
<reference evidence="2" key="1">
    <citation type="submission" date="2020-08" db="EMBL/GenBank/DDBJ databases">
        <title>Whole genome shotgun sequence of Actinocatenispora sera NBRC 101916.</title>
        <authorList>
            <person name="Komaki H."/>
            <person name="Tamura T."/>
        </authorList>
    </citation>
    <scope>NUCLEOTIDE SEQUENCE</scope>
    <source>
        <strain evidence="2">NBRC 101916</strain>
    </source>
</reference>
<gene>
    <name evidence="2" type="ORF">Asera_37260</name>
</gene>
<keyword evidence="1" id="KW-0472">Membrane</keyword>
<keyword evidence="3" id="KW-1185">Reference proteome</keyword>
<proteinExistence type="predicted"/>
<sequence length="63" mass="6006">MATLGTAGLVGGRWALAGVVLAPVVAGVVWRIAWPVSFKQRVTPASCGGSVAGSGTGVAGIGG</sequence>
<evidence type="ECO:0000313" key="2">
    <source>
        <dbReference type="EMBL" id="BCJ29618.1"/>
    </source>
</evidence>
<dbReference type="AlphaFoldDB" id="A0A810L687"/>
<dbReference type="EMBL" id="AP023354">
    <property type="protein sequence ID" value="BCJ29618.1"/>
    <property type="molecule type" value="Genomic_DNA"/>
</dbReference>
<dbReference type="KEGG" id="aser:Asera_37260"/>
<evidence type="ECO:0000256" key="1">
    <source>
        <dbReference type="SAM" id="Phobius"/>
    </source>
</evidence>
<keyword evidence="1" id="KW-0812">Transmembrane</keyword>
<protein>
    <submittedName>
        <fullName evidence="2">Uncharacterized protein</fullName>
    </submittedName>
</protein>
<dbReference type="RefSeq" id="WP_212804663.1">
    <property type="nucleotide sequence ID" value="NZ_AP023354.1"/>
</dbReference>
<accession>A0A810L687</accession>
<feature type="transmembrane region" description="Helical" evidence="1">
    <location>
        <begin position="14"/>
        <end position="34"/>
    </location>
</feature>
<organism evidence="2 3">
    <name type="scientific">Actinocatenispora sera</name>
    <dbReference type="NCBI Taxonomy" id="390989"/>
    <lineage>
        <taxon>Bacteria</taxon>
        <taxon>Bacillati</taxon>
        <taxon>Actinomycetota</taxon>
        <taxon>Actinomycetes</taxon>
        <taxon>Micromonosporales</taxon>
        <taxon>Micromonosporaceae</taxon>
        <taxon>Actinocatenispora</taxon>
    </lineage>
</organism>
<name>A0A810L687_9ACTN</name>
<evidence type="ECO:0000313" key="3">
    <source>
        <dbReference type="Proteomes" id="UP000680750"/>
    </source>
</evidence>
<keyword evidence="1" id="KW-1133">Transmembrane helix</keyword>